<evidence type="ECO:0000256" key="5">
    <source>
        <dbReference type="SAM" id="MobiDB-lite"/>
    </source>
</evidence>
<gene>
    <name evidence="7" type="ORF">CGC21_11205</name>
</gene>
<feature type="transmembrane region" description="Helical" evidence="6">
    <location>
        <begin position="560"/>
        <end position="579"/>
    </location>
</feature>
<feature type="compositionally biased region" description="Basic residues" evidence="5">
    <location>
        <begin position="60"/>
        <end position="70"/>
    </location>
</feature>
<protein>
    <submittedName>
        <fullName evidence="7">Putative integral membrane protein</fullName>
    </submittedName>
</protein>
<dbReference type="VEuPathDB" id="TriTrypDB:LDHU3_31.3820"/>
<keyword evidence="2 6" id="KW-0812">Transmembrane</keyword>
<keyword evidence="3 6" id="KW-1133">Transmembrane helix</keyword>
<dbReference type="EMBL" id="RHLC01000006">
    <property type="protein sequence ID" value="TPP42556.1"/>
    <property type="molecule type" value="Genomic_DNA"/>
</dbReference>
<dbReference type="PANTHER" id="PTHR21535:SF93">
    <property type="entry name" value="CORA-LIKE MG2+ TRANSPORTER PROTEIN"/>
    <property type="match status" value="1"/>
</dbReference>
<dbReference type="VEuPathDB" id="TriTrypDB:LdBPK_312120.1"/>
<evidence type="ECO:0000256" key="6">
    <source>
        <dbReference type="SAM" id="Phobius"/>
    </source>
</evidence>
<evidence type="ECO:0000256" key="3">
    <source>
        <dbReference type="ARBA" id="ARBA00022989"/>
    </source>
</evidence>
<dbReference type="VEuPathDB" id="TriTrypDB:LdCL_310029200"/>
<evidence type="ECO:0000256" key="2">
    <source>
        <dbReference type="ARBA" id="ARBA00022692"/>
    </source>
</evidence>
<organism evidence="7 8">
    <name type="scientific">Leishmania donovani</name>
    <dbReference type="NCBI Taxonomy" id="5661"/>
    <lineage>
        <taxon>Eukaryota</taxon>
        <taxon>Discoba</taxon>
        <taxon>Euglenozoa</taxon>
        <taxon>Kinetoplastea</taxon>
        <taxon>Metakinetoplastina</taxon>
        <taxon>Trypanosomatida</taxon>
        <taxon>Trypanosomatidae</taxon>
        <taxon>Leishmaniinae</taxon>
        <taxon>Leishmania</taxon>
    </lineage>
</organism>
<feature type="region of interest" description="Disordered" evidence="5">
    <location>
        <begin position="1"/>
        <end position="32"/>
    </location>
</feature>
<sequence>MSSVVDIPCTRKNNSFFSKGNHQHEAPAPPINESMVRERLSANLPDSFNYLRNTLNTGRGRQRRSHRPHSRSSSNTSNSDRNATPPVGYSAHGGESAALSQCCDTVRNTLQLLERAQLRTGDGDGGDGFFWLDLHGVPPPAELHDAGSGDEELVGLSSPADRVLQVEPVQATSVKRTSRGGVAEPTHYVALELATLLTSVQASAAMSEAAWESALLSRASSAADLRQVTQASLHGQEMAATPLITSIYVVCFPTGCVTWCPASTLGLTSADRRAQRSAPAAEGQRRRRRSPHDPHEDAAAERSRDDVLYVDGDNCEEVQYVKSWEQLQASVFSRLRYMTQLSKGTASPSSPYARPAGASGELSAPPMSASAGSVLCTSIFVSLLLSSVCYAYLPNTVMFLGEVDTIDSMLPLIELDCESDQADALRRVLLLRRRLAVHRRLLFQKICLLEALDRPTMHTVARFVRSRKSPARTARDSSAGSVADQFKSAQQGSASAGGGGSSLIHHIHMMAPPSLNAIHKSIMGVLHNLEAARTVIGNTTLIYTSKVNFTNSRTSETADYYSLFCQYVLLVLLPLTIVASHWGMNCPVPFMNVNGTTPFWSIVGVIAFISVAGTIFPIYAYLTRKIYLIAAPAAEGQRRRRRSPHDPHEDAAAERSRDDVLYVDSDNGEEVQYVKSWEQLQASVFSRLRYMTQLSKGTASPSSPYARPSGASGELSAPPMSASAGSVLCTSIFVSLLLSSVCYAYLPNTVMFLGEVDTIDSMLPLIELDCESDQADALRRHYLADPSFSLTESNLQLRSKDTTESVLTQCFMKCFQSGCSTARVTGCRQ</sequence>
<feature type="compositionally biased region" description="Polar residues" evidence="5">
    <location>
        <begin position="11"/>
        <end position="20"/>
    </location>
</feature>
<evidence type="ECO:0000256" key="4">
    <source>
        <dbReference type="ARBA" id="ARBA00023136"/>
    </source>
</evidence>
<reference evidence="8" key="1">
    <citation type="submission" date="2019-02" db="EMBL/GenBank/DDBJ databases">
        <title>FDA dAtabase for Regulatory Grade micrObial Sequences (FDA-ARGOS): Supporting development and validation of Infectious Disease Dx tests.</title>
        <authorList>
            <person name="Duncan R."/>
            <person name="Fisher C."/>
            <person name="Tallon L."/>
            <person name="Sadzewicz L."/>
            <person name="Sengamalay N."/>
            <person name="Ott S."/>
            <person name="Godinez A."/>
            <person name="Nagaraj S."/>
            <person name="Vavikolanu K."/>
            <person name="Nadendla S."/>
            <person name="Aluvathingal J."/>
            <person name="Sichtig H."/>
        </authorList>
    </citation>
    <scope>NUCLEOTIDE SEQUENCE [LARGE SCALE GENOMIC DNA]</scope>
    <source>
        <strain evidence="8">FDAARGOS_361</strain>
    </source>
</reference>
<dbReference type="PANTHER" id="PTHR21535">
    <property type="entry name" value="MAGNESIUM AND COBALT TRANSPORT PROTEIN/MITOCHONDRIAL IMPORT INNER MEMBRANE TRANSLOCASE SUBUNIT TIM8"/>
    <property type="match status" value="1"/>
</dbReference>
<feature type="transmembrane region" description="Helical" evidence="6">
    <location>
        <begin position="371"/>
        <end position="393"/>
    </location>
</feature>
<proteinExistence type="predicted"/>
<dbReference type="SUPFAM" id="SSF144083">
    <property type="entry name" value="Magnesium transport protein CorA, transmembrane region"/>
    <property type="match status" value="1"/>
</dbReference>
<dbReference type="Proteomes" id="UP000318447">
    <property type="component" value="Unassembled WGS sequence"/>
</dbReference>
<dbReference type="InterPro" id="IPR045863">
    <property type="entry name" value="CorA_TM1_TM2"/>
</dbReference>
<feature type="compositionally biased region" description="Basic and acidic residues" evidence="5">
    <location>
        <begin position="291"/>
        <end position="303"/>
    </location>
</feature>
<evidence type="ECO:0000313" key="8">
    <source>
        <dbReference type="Proteomes" id="UP000318447"/>
    </source>
</evidence>
<feature type="region of interest" description="Disordered" evidence="5">
    <location>
        <begin position="48"/>
        <end position="94"/>
    </location>
</feature>
<evidence type="ECO:0000313" key="7">
    <source>
        <dbReference type="EMBL" id="TPP42556.1"/>
    </source>
</evidence>
<dbReference type="VEuPathDB" id="TriTrypDB:LdBPK_312130.1"/>
<accession>A0A504X0N0</accession>
<comment type="subcellular location">
    <subcellularLocation>
        <location evidence="1">Membrane</location>
        <topology evidence="1">Multi-pass membrane protein</topology>
    </subcellularLocation>
</comment>
<feature type="region of interest" description="Disordered" evidence="5">
    <location>
        <begin position="270"/>
        <end position="303"/>
    </location>
</feature>
<comment type="caution">
    <text evidence="7">The sequence shown here is derived from an EMBL/GenBank/DDBJ whole genome shotgun (WGS) entry which is preliminary data.</text>
</comment>
<dbReference type="GO" id="GO:0016020">
    <property type="term" value="C:membrane"/>
    <property type="evidence" value="ECO:0007669"/>
    <property type="project" value="UniProtKB-SubCell"/>
</dbReference>
<dbReference type="AlphaFoldDB" id="A0A504X0N0"/>
<feature type="transmembrane region" description="Helical" evidence="6">
    <location>
        <begin position="599"/>
        <end position="622"/>
    </location>
</feature>
<feature type="region of interest" description="Disordered" evidence="5">
    <location>
        <begin position="696"/>
        <end position="717"/>
    </location>
</feature>
<evidence type="ECO:0000256" key="1">
    <source>
        <dbReference type="ARBA" id="ARBA00004141"/>
    </source>
</evidence>
<keyword evidence="4 6" id="KW-0472">Membrane</keyword>
<name>A0A504X0N0_LEIDO</name>
<feature type="compositionally biased region" description="Low complexity" evidence="5">
    <location>
        <begin position="71"/>
        <end position="82"/>
    </location>
</feature>